<dbReference type="EMBL" id="GBRH01258703">
    <property type="protein sequence ID" value="JAD39192.1"/>
    <property type="molecule type" value="Transcribed_RNA"/>
</dbReference>
<reference evidence="1" key="2">
    <citation type="journal article" date="2015" name="Data Brief">
        <title>Shoot transcriptome of the giant reed, Arundo donax.</title>
        <authorList>
            <person name="Barrero R.A."/>
            <person name="Guerrero F.D."/>
            <person name="Moolhuijzen P."/>
            <person name="Goolsby J.A."/>
            <person name="Tidwell J."/>
            <person name="Bellgard S.E."/>
            <person name="Bellgard M.I."/>
        </authorList>
    </citation>
    <scope>NUCLEOTIDE SEQUENCE</scope>
    <source>
        <tissue evidence="1">Shoot tissue taken approximately 20 cm above the soil surface</tissue>
    </source>
</reference>
<proteinExistence type="predicted"/>
<reference evidence="1" key="1">
    <citation type="submission" date="2014-09" db="EMBL/GenBank/DDBJ databases">
        <authorList>
            <person name="Magalhaes I.L.F."/>
            <person name="Oliveira U."/>
            <person name="Santos F.R."/>
            <person name="Vidigal T.H.D.A."/>
            <person name="Brescovit A.D."/>
            <person name="Santos A.J."/>
        </authorList>
    </citation>
    <scope>NUCLEOTIDE SEQUENCE</scope>
    <source>
        <tissue evidence="1">Shoot tissue taken approximately 20 cm above the soil surface</tissue>
    </source>
</reference>
<sequence length="33" mass="4031">MLRQHRRSFCQNKNKQTKKYACFVDVLPLCNLF</sequence>
<dbReference type="AlphaFoldDB" id="A0A0A8ZWN1"/>
<protein>
    <submittedName>
        <fullName evidence="1">Uncharacterized protein</fullName>
    </submittedName>
</protein>
<evidence type="ECO:0000313" key="1">
    <source>
        <dbReference type="EMBL" id="JAD39192.1"/>
    </source>
</evidence>
<accession>A0A0A8ZWN1</accession>
<organism evidence="1">
    <name type="scientific">Arundo donax</name>
    <name type="common">Giant reed</name>
    <name type="synonym">Donax arundinaceus</name>
    <dbReference type="NCBI Taxonomy" id="35708"/>
    <lineage>
        <taxon>Eukaryota</taxon>
        <taxon>Viridiplantae</taxon>
        <taxon>Streptophyta</taxon>
        <taxon>Embryophyta</taxon>
        <taxon>Tracheophyta</taxon>
        <taxon>Spermatophyta</taxon>
        <taxon>Magnoliopsida</taxon>
        <taxon>Liliopsida</taxon>
        <taxon>Poales</taxon>
        <taxon>Poaceae</taxon>
        <taxon>PACMAD clade</taxon>
        <taxon>Arundinoideae</taxon>
        <taxon>Arundineae</taxon>
        <taxon>Arundo</taxon>
    </lineage>
</organism>
<name>A0A0A8ZWN1_ARUDO</name>